<evidence type="ECO:0000313" key="2">
    <source>
        <dbReference type="Proteomes" id="UP000193380"/>
    </source>
</evidence>
<dbReference type="PaxDb" id="8022-A0A060WB92"/>
<proteinExistence type="predicted"/>
<dbReference type="AlphaFoldDB" id="A0A060WB92"/>
<gene>
    <name evidence="1" type="ORF">GSONMT00070669001</name>
</gene>
<dbReference type="EMBL" id="FR904464">
    <property type="protein sequence ID" value="CDQ64236.1"/>
    <property type="molecule type" value="Genomic_DNA"/>
</dbReference>
<reference evidence="1" key="2">
    <citation type="submission" date="2014-03" db="EMBL/GenBank/DDBJ databases">
        <authorList>
            <person name="Genoscope - CEA"/>
        </authorList>
    </citation>
    <scope>NUCLEOTIDE SEQUENCE</scope>
</reference>
<name>A0A060WB92_ONCMY</name>
<accession>A0A060WB92</accession>
<dbReference type="Proteomes" id="UP000193380">
    <property type="component" value="Unassembled WGS sequence"/>
</dbReference>
<sequence>MSSQTRVKKDKEIIGEYETQVKGG</sequence>
<evidence type="ECO:0000313" key="1">
    <source>
        <dbReference type="EMBL" id="CDQ64236.1"/>
    </source>
</evidence>
<organism evidence="1 2">
    <name type="scientific">Oncorhynchus mykiss</name>
    <name type="common">Rainbow trout</name>
    <name type="synonym">Salmo gairdneri</name>
    <dbReference type="NCBI Taxonomy" id="8022"/>
    <lineage>
        <taxon>Eukaryota</taxon>
        <taxon>Metazoa</taxon>
        <taxon>Chordata</taxon>
        <taxon>Craniata</taxon>
        <taxon>Vertebrata</taxon>
        <taxon>Euteleostomi</taxon>
        <taxon>Actinopterygii</taxon>
        <taxon>Neopterygii</taxon>
        <taxon>Teleostei</taxon>
        <taxon>Protacanthopterygii</taxon>
        <taxon>Salmoniformes</taxon>
        <taxon>Salmonidae</taxon>
        <taxon>Salmoninae</taxon>
        <taxon>Oncorhynchus</taxon>
    </lineage>
</organism>
<reference evidence="1" key="1">
    <citation type="journal article" date="2014" name="Nat. Commun.">
        <title>The rainbow trout genome provides novel insights into evolution after whole-genome duplication in vertebrates.</title>
        <authorList>
            <person name="Berthelot C."/>
            <person name="Brunet F."/>
            <person name="Chalopin D."/>
            <person name="Juanchich A."/>
            <person name="Bernard M."/>
            <person name="Noel B."/>
            <person name="Bento P."/>
            <person name="Da Silva C."/>
            <person name="Labadie K."/>
            <person name="Alberti A."/>
            <person name="Aury J.M."/>
            <person name="Louis A."/>
            <person name="Dehais P."/>
            <person name="Bardou P."/>
            <person name="Montfort J."/>
            <person name="Klopp C."/>
            <person name="Cabau C."/>
            <person name="Gaspin C."/>
            <person name="Thorgaard G.H."/>
            <person name="Boussaha M."/>
            <person name="Quillet E."/>
            <person name="Guyomard R."/>
            <person name="Galiana D."/>
            <person name="Bobe J."/>
            <person name="Volff J.N."/>
            <person name="Genet C."/>
            <person name="Wincker P."/>
            <person name="Jaillon O."/>
            <person name="Roest Crollius H."/>
            <person name="Guiguen Y."/>
        </authorList>
    </citation>
    <scope>NUCLEOTIDE SEQUENCE [LARGE SCALE GENOMIC DNA]</scope>
</reference>
<protein>
    <submittedName>
        <fullName evidence="1">Uncharacterized protein</fullName>
    </submittedName>
</protein>